<comment type="caution">
    <text evidence="5">The sequence shown here is derived from an EMBL/GenBank/DDBJ whole genome shotgun (WGS) entry which is preliminary data.</text>
</comment>
<dbReference type="EMBL" id="JBDFRB010000005">
    <property type="protein sequence ID" value="MEN2744377.1"/>
    <property type="molecule type" value="Genomic_DNA"/>
</dbReference>
<dbReference type="PANTHER" id="PTHR12110">
    <property type="entry name" value="HYDROXYPYRUVATE ISOMERASE"/>
    <property type="match status" value="1"/>
</dbReference>
<organism evidence="5 6">
    <name type="scientific">Sinomonas halotolerans</name>
    <dbReference type="NCBI Taxonomy" id="1644133"/>
    <lineage>
        <taxon>Bacteria</taxon>
        <taxon>Bacillati</taxon>
        <taxon>Actinomycetota</taxon>
        <taxon>Actinomycetes</taxon>
        <taxon>Micrococcales</taxon>
        <taxon>Micrococcaceae</taxon>
        <taxon>Sinomonas</taxon>
    </lineage>
</organism>
<reference evidence="5 6" key="1">
    <citation type="submission" date="2024-05" db="EMBL/GenBank/DDBJ databases">
        <title>Sinomonas sp. nov., isolated from a waste landfill.</title>
        <authorList>
            <person name="Zhao Y."/>
        </authorList>
    </citation>
    <scope>NUCLEOTIDE SEQUENCE [LARGE SCALE GENOMIC DNA]</scope>
    <source>
        <strain evidence="5 6">CCTCC AB2014300</strain>
    </source>
</reference>
<evidence type="ECO:0000313" key="5">
    <source>
        <dbReference type="EMBL" id="MEN2744377.1"/>
    </source>
</evidence>
<feature type="binding site" evidence="2">
    <location>
        <position position="484"/>
    </location>
    <ligand>
        <name>Mg(2+)</name>
        <dbReference type="ChEBI" id="CHEBI:18420"/>
    </ligand>
</feature>
<dbReference type="InterPro" id="IPR043700">
    <property type="entry name" value="DSD"/>
</dbReference>
<keyword evidence="1" id="KW-0119">Carbohydrate metabolism</keyword>
<evidence type="ECO:0000259" key="4">
    <source>
        <dbReference type="PROSITE" id="PS51819"/>
    </source>
</evidence>
<dbReference type="EC" id="4.2.1.118" evidence="2"/>
<feature type="region of interest" description="Disordered" evidence="3">
    <location>
        <begin position="445"/>
        <end position="477"/>
    </location>
</feature>
<feature type="binding site" evidence="2">
    <location>
        <position position="243"/>
    </location>
    <ligand>
        <name>a divalent metal cation</name>
        <dbReference type="ChEBI" id="CHEBI:60240"/>
        <note>catalytic</note>
    </ligand>
</feature>
<dbReference type="RefSeq" id="WP_345884360.1">
    <property type="nucleotide sequence ID" value="NZ_JBDFRB010000005.1"/>
</dbReference>
<dbReference type="InterPro" id="IPR029068">
    <property type="entry name" value="Glyas_Bleomycin-R_OHBP_Dase"/>
</dbReference>
<evidence type="ECO:0000256" key="3">
    <source>
        <dbReference type="SAM" id="MobiDB-lite"/>
    </source>
</evidence>
<dbReference type="HAMAP" id="MF_02238">
    <property type="entry name" value="DSD"/>
    <property type="match status" value="1"/>
</dbReference>
<feature type="domain" description="VOC" evidence="4">
    <location>
        <begin position="481"/>
        <end position="628"/>
    </location>
</feature>
<gene>
    <name evidence="5" type="ORF">ABCQ75_07470</name>
</gene>
<feature type="binding site" evidence="2">
    <location>
        <position position="165"/>
    </location>
    <ligand>
        <name>a divalent metal cation</name>
        <dbReference type="ChEBI" id="CHEBI:60240"/>
        <note>catalytic</note>
    </ligand>
</feature>
<dbReference type="Pfam" id="PF01261">
    <property type="entry name" value="AP_endonuc_2"/>
    <property type="match status" value="1"/>
</dbReference>
<comment type="similarity">
    <text evidence="2">Belongs to the bacterial two-domain DSD family.</text>
</comment>
<comment type="pathway">
    <text evidence="2">Aromatic compound metabolism; 3,4-dihydroxybenzoate biosynthesis.</text>
</comment>
<dbReference type="InterPro" id="IPR050312">
    <property type="entry name" value="IolE/XylAMocC-like"/>
</dbReference>
<evidence type="ECO:0000256" key="2">
    <source>
        <dbReference type="HAMAP-Rule" id="MF_02238"/>
    </source>
</evidence>
<dbReference type="PANTHER" id="PTHR12110:SF21">
    <property type="entry name" value="XYLOSE ISOMERASE-LIKE TIM BARREL DOMAIN-CONTAINING PROTEIN"/>
    <property type="match status" value="1"/>
</dbReference>
<comment type="catalytic activity">
    <reaction evidence="2">
        <text>3-dehydroshikimate = 3,4-dihydroxybenzoate + H2O</text>
        <dbReference type="Rhea" id="RHEA:24848"/>
        <dbReference type="ChEBI" id="CHEBI:15377"/>
        <dbReference type="ChEBI" id="CHEBI:16630"/>
        <dbReference type="ChEBI" id="CHEBI:36241"/>
        <dbReference type="EC" id="4.2.1.118"/>
    </reaction>
</comment>
<keyword evidence="6" id="KW-1185">Reference proteome</keyword>
<comment type="cofactor">
    <cofactor evidence="2">
        <name>a divalent metal cation</name>
        <dbReference type="ChEBI" id="CHEBI:60240"/>
    </cofactor>
</comment>
<feature type="binding site" evidence="2">
    <location>
        <position position="195"/>
    </location>
    <ligand>
        <name>a divalent metal cation</name>
        <dbReference type="ChEBI" id="CHEBI:60240"/>
        <note>catalytic</note>
    </ligand>
</feature>
<comment type="function">
    <text evidence="2">Catalyzes the conversion of 3-dehydroshikimate to protocatechuate (3,4-dihydroxybenzoate), a common intermediate of quinate and shikimate degradation pathways.</text>
</comment>
<keyword evidence="2" id="KW-0479">Metal-binding</keyword>
<sequence length="670" mass="71477">MRTGIATVCLSGTLEEKLRAAAKAGFDGVEVFETDLVTSPLSPEDVRALAADLALGLDLYQPFRDLDSVPDGLYRANLRRAEAKFRLMGRLGIETILVCSNVATASIDDDALRAEQLHGLAQLAADHGVRVAYEALAWGTYVNDFEHAWRLVEAADHPSLGACLDTFHILSRLSSGGPDAAGIEAIPGEKVFFVQVADAPKLSLDVLSWSRHHRVFPGEGQFDLPGFLGHVARTGYNGPVSLEVFNDTFRQSDPERTAVDAIRSLVSLEERTAQRLALSGGTGAPDAGACPPAGSHPSAGSYPVAMRLRTLPEVAPPTGVNFVEVMSEGGAPLTRSLERLLAQLGFASRGEHRTKPVSLWTLGGARVVLNGQGARGVAPAVSALAFDVEDAVTAVARAVQLKATPVPRASQAGEEVLQAVWAPDGSAVFLCQDARWMREFGEGVHDDASRTPAGSSTPAAHARGEAPAGGAGPASSAHAARIDHINLAQPWQHYDEAVLFYSSVLALTPQPSLDVSSPAGLVRSQVMQTGDQAVRLALNLAPWGQADSVRGTVQDTFAEHIAIEVPDLVTHARACRRRGLPFLPIPANYYEDLDARFGLAPEFLGTLRELDLLYDRDAEGEFLHFYTATVGSVFFEVVQRVGGYDGYGAPNAPVRHAAQHLARTEQAARR</sequence>
<feature type="binding site" evidence="2">
    <location>
        <position position="560"/>
    </location>
    <ligand>
        <name>Mg(2+)</name>
        <dbReference type="ChEBI" id="CHEBI:18420"/>
    </ligand>
</feature>
<dbReference type="InterPro" id="IPR036237">
    <property type="entry name" value="Xyl_isomerase-like_sf"/>
</dbReference>
<feature type="binding site" evidence="2">
    <location>
        <position position="636"/>
    </location>
    <ligand>
        <name>Mg(2+)</name>
        <dbReference type="ChEBI" id="CHEBI:18420"/>
    </ligand>
</feature>
<proteinExistence type="inferred from homology"/>
<feature type="domain" description="VOC" evidence="4">
    <location>
        <begin position="319"/>
        <end position="433"/>
    </location>
</feature>
<dbReference type="Pfam" id="PF14696">
    <property type="entry name" value="Glyoxalase_5"/>
    <property type="match status" value="1"/>
</dbReference>
<protein>
    <recommendedName>
        <fullName evidence="2">3-dehydroshikimate dehydratase</fullName>
        <shortName evidence="2">DSD</shortName>
        <ecNumber evidence="2">4.2.1.118</ecNumber>
    </recommendedName>
</protein>
<dbReference type="InterPro" id="IPR013022">
    <property type="entry name" value="Xyl_isomerase-like_TIM-brl"/>
</dbReference>
<evidence type="ECO:0000256" key="1">
    <source>
        <dbReference type="ARBA" id="ARBA00023277"/>
    </source>
</evidence>
<dbReference type="Gene3D" id="3.10.180.10">
    <property type="entry name" value="2,3-Dihydroxybiphenyl 1,2-Dioxygenase, domain 1"/>
    <property type="match status" value="2"/>
</dbReference>
<dbReference type="SUPFAM" id="SSF54593">
    <property type="entry name" value="Glyoxalase/Bleomycin resistance protein/Dihydroxybiphenyl dioxygenase"/>
    <property type="match status" value="1"/>
</dbReference>
<keyword evidence="2" id="KW-0456">Lyase</keyword>
<dbReference type="InterPro" id="IPR037523">
    <property type="entry name" value="VOC_core"/>
</dbReference>
<dbReference type="PROSITE" id="PS51819">
    <property type="entry name" value="VOC"/>
    <property type="match status" value="2"/>
</dbReference>
<dbReference type="Gene3D" id="3.20.20.150">
    <property type="entry name" value="Divalent-metal-dependent TIM barrel enzymes"/>
    <property type="match status" value="1"/>
</dbReference>
<name>A0ABU9WZU3_9MICC</name>
<dbReference type="SUPFAM" id="SSF51658">
    <property type="entry name" value="Xylose isomerase-like"/>
    <property type="match status" value="1"/>
</dbReference>
<accession>A0ABU9WZU3</accession>
<evidence type="ECO:0000313" key="6">
    <source>
        <dbReference type="Proteomes" id="UP001422074"/>
    </source>
</evidence>
<feature type="binding site" evidence="2">
    <location>
        <position position="134"/>
    </location>
    <ligand>
        <name>a divalent metal cation</name>
        <dbReference type="ChEBI" id="CHEBI:60240"/>
        <note>catalytic</note>
    </ligand>
</feature>
<dbReference type="Proteomes" id="UP001422074">
    <property type="component" value="Unassembled WGS sequence"/>
</dbReference>